<accession>A0A2N0DBF4</accession>
<evidence type="ECO:0000256" key="3">
    <source>
        <dbReference type="SAM" id="SignalP"/>
    </source>
</evidence>
<name>A0A2N0DBF4_RHISU</name>
<feature type="region of interest" description="Disordered" evidence="1">
    <location>
        <begin position="151"/>
        <end position="180"/>
    </location>
</feature>
<dbReference type="Proteomes" id="UP000232164">
    <property type="component" value="Unassembled WGS sequence"/>
</dbReference>
<evidence type="ECO:0000256" key="1">
    <source>
        <dbReference type="SAM" id="MobiDB-lite"/>
    </source>
</evidence>
<feature type="signal peptide" evidence="3">
    <location>
        <begin position="1"/>
        <end position="24"/>
    </location>
</feature>
<dbReference type="PANTHER" id="PTHR41542:SF1">
    <property type="entry name" value="BLL5807 PROTEIN"/>
    <property type="match status" value="1"/>
</dbReference>
<evidence type="ECO:0000259" key="4">
    <source>
        <dbReference type="SMART" id="SM00978"/>
    </source>
</evidence>
<proteinExistence type="predicted"/>
<evidence type="ECO:0000313" key="6">
    <source>
        <dbReference type="Proteomes" id="UP000232164"/>
    </source>
</evidence>
<dbReference type="InterPro" id="IPR032710">
    <property type="entry name" value="NTF2-like_dom_sf"/>
</dbReference>
<keyword evidence="2" id="KW-1133">Transmembrane helix</keyword>
<feature type="region of interest" description="Disordered" evidence="1">
    <location>
        <begin position="45"/>
        <end position="86"/>
    </location>
</feature>
<feature type="compositionally biased region" description="Low complexity" evidence="1">
    <location>
        <begin position="45"/>
        <end position="85"/>
    </location>
</feature>
<organism evidence="5 6">
    <name type="scientific">Rhizobium sullae</name>
    <name type="common">Rhizobium hedysari</name>
    <dbReference type="NCBI Taxonomy" id="50338"/>
    <lineage>
        <taxon>Bacteria</taxon>
        <taxon>Pseudomonadati</taxon>
        <taxon>Pseudomonadota</taxon>
        <taxon>Alphaproteobacteria</taxon>
        <taxon>Hyphomicrobiales</taxon>
        <taxon>Rhizobiaceae</taxon>
        <taxon>Rhizobium/Agrobacterium group</taxon>
        <taxon>Rhizobium</taxon>
    </lineage>
</organism>
<dbReference type="Gene3D" id="3.10.450.240">
    <property type="match status" value="1"/>
</dbReference>
<protein>
    <recommendedName>
        <fullName evidence="4">Tim44-like domain-containing protein</fullName>
    </recommendedName>
</protein>
<feature type="transmembrane region" description="Helical" evidence="2">
    <location>
        <begin position="120"/>
        <end position="143"/>
    </location>
</feature>
<dbReference type="InterPro" id="IPR007379">
    <property type="entry name" value="Tim44-like_dom"/>
</dbReference>
<feature type="transmembrane region" description="Helical" evidence="2">
    <location>
        <begin position="94"/>
        <end position="113"/>
    </location>
</feature>
<feature type="compositionally biased region" description="Low complexity" evidence="1">
    <location>
        <begin position="160"/>
        <end position="180"/>
    </location>
</feature>
<dbReference type="RefSeq" id="WP_100771018.1">
    <property type="nucleotide sequence ID" value="NZ_PIQN01000007.1"/>
</dbReference>
<dbReference type="EMBL" id="PIQN01000007">
    <property type="protein sequence ID" value="PKA43419.1"/>
    <property type="molecule type" value="Genomic_DNA"/>
</dbReference>
<evidence type="ECO:0000313" key="5">
    <source>
        <dbReference type="EMBL" id="PKA43419.1"/>
    </source>
</evidence>
<gene>
    <name evidence="5" type="ORF">CWR43_10615</name>
</gene>
<dbReference type="SMART" id="SM00978">
    <property type="entry name" value="Tim44"/>
    <property type="match status" value="1"/>
</dbReference>
<keyword evidence="2" id="KW-0472">Membrane</keyword>
<comment type="caution">
    <text evidence="5">The sequence shown here is derived from an EMBL/GenBank/DDBJ whole genome shotgun (WGS) entry which is preliminary data.</text>
</comment>
<keyword evidence="2" id="KW-0812">Transmembrane</keyword>
<feature type="domain" description="Tim44-like" evidence="4">
    <location>
        <begin position="194"/>
        <end position="338"/>
    </location>
</feature>
<dbReference type="SUPFAM" id="SSF54427">
    <property type="entry name" value="NTF2-like"/>
    <property type="match status" value="1"/>
</dbReference>
<dbReference type="Pfam" id="PF04280">
    <property type="entry name" value="Tim44"/>
    <property type="match status" value="1"/>
</dbReference>
<reference evidence="5 6" key="1">
    <citation type="submission" date="2017-11" db="EMBL/GenBank/DDBJ databases">
        <authorList>
            <person name="Han C.G."/>
        </authorList>
    </citation>
    <scope>NUCLEOTIDE SEQUENCE [LARGE SCALE GENOMIC DNA]</scope>
    <source>
        <strain evidence="5 6">HCNT1</strain>
    </source>
</reference>
<sequence>MPSAVSRFAKIAAIAVLTSASVFAAYSDAEARRAGGFGGFGSRGTRTFDAPPVTRTAPAPAAPMERTMTPRQQTPATAQQPLNAQRPGGLFGGFGRSMIGGLIAGGLLGMLLGHGFGGGFGFLGMLLQIALIGGAVMLAMRFFANRRQPSYGSAGGRGQSFNNMSSNMSSNSNSSSNSSFRIPAIGSGTAGYQQQQQPRADRPSDEIGLAQADLDQFEELLTKVQTAYGAEDYNTLRKLTTPEAMSYLAEELGENATNGVRNRVSDVKLLQGDIAEAWRENGQDYATLAMRYSSIDAMVDRDSGHVVSGDDRQPSESTEIWTFVRKTGSDWKLAAIQGTEQRAA</sequence>
<reference evidence="5 6" key="2">
    <citation type="submission" date="2017-12" db="EMBL/GenBank/DDBJ databases">
        <title>Genome sequence of Rhizobium sullae HCNT1 isolated from Sulla coronaria nodules and featuring peculiar denitrification phenotypes.</title>
        <authorList>
            <person name="De Diego-Diaz B."/>
            <person name="Treu L."/>
            <person name="Campanaro S."/>
            <person name="Da Silva Duarte V."/>
            <person name="Basaglia M."/>
            <person name="Favaro L."/>
            <person name="Casella S."/>
            <person name="Squartini A."/>
        </authorList>
    </citation>
    <scope>NUCLEOTIDE SEQUENCE [LARGE SCALE GENOMIC DNA]</scope>
    <source>
        <strain evidence="5 6">HCNT1</strain>
    </source>
</reference>
<feature type="chain" id="PRO_5014664226" description="Tim44-like domain-containing protein" evidence="3">
    <location>
        <begin position="25"/>
        <end position="344"/>
    </location>
</feature>
<dbReference type="STRING" id="1041146.GCA_000427985_06197"/>
<keyword evidence="3" id="KW-0732">Signal</keyword>
<dbReference type="PANTHER" id="PTHR41542">
    <property type="entry name" value="BLL5807 PROTEIN"/>
    <property type="match status" value="1"/>
</dbReference>
<evidence type="ECO:0000256" key="2">
    <source>
        <dbReference type="SAM" id="Phobius"/>
    </source>
</evidence>
<dbReference type="AlphaFoldDB" id="A0A2N0DBF4"/>